<proteinExistence type="predicted"/>
<reference evidence="1" key="1">
    <citation type="submission" date="2021-06" db="EMBL/GenBank/DDBJ databases">
        <title>A collection of bacterial strains from the Burkholderia cepacia Research Laboratory and Repository.</title>
        <authorList>
            <person name="Lipuma J."/>
            <person name="Spilker T."/>
        </authorList>
    </citation>
    <scope>NUCLEOTIDE SEQUENCE</scope>
    <source>
        <strain evidence="1">AU37435</strain>
    </source>
</reference>
<organism evidence="1 2">
    <name type="scientific">Burkholderia multivorans</name>
    <dbReference type="NCBI Taxonomy" id="87883"/>
    <lineage>
        <taxon>Bacteria</taxon>
        <taxon>Pseudomonadati</taxon>
        <taxon>Pseudomonadota</taxon>
        <taxon>Betaproteobacteria</taxon>
        <taxon>Burkholderiales</taxon>
        <taxon>Burkholderiaceae</taxon>
        <taxon>Burkholderia</taxon>
        <taxon>Burkholderia cepacia complex</taxon>
    </lineage>
</organism>
<dbReference type="AlphaFoldDB" id="A0AAP2HPN1"/>
<sequence>MINVQFSDGAQTAIIGFFGAPQDPEVWPNMGIVAESDARWKTYYDAQPPAAQMYLPVPSA</sequence>
<dbReference type="EMBL" id="JAHPMX010000017">
    <property type="protein sequence ID" value="MBU9359545.1"/>
    <property type="molecule type" value="Genomic_DNA"/>
</dbReference>
<dbReference type="RefSeq" id="WP_217084774.1">
    <property type="nucleotide sequence ID" value="NZ_JAHPMX010000017.1"/>
</dbReference>
<protein>
    <submittedName>
        <fullName evidence="1">Uncharacterized protein</fullName>
    </submittedName>
</protein>
<name>A0AAP2HPN1_9BURK</name>
<gene>
    <name evidence="1" type="ORF">KTE52_24705</name>
</gene>
<dbReference type="Proteomes" id="UP001196915">
    <property type="component" value="Unassembled WGS sequence"/>
</dbReference>
<comment type="caution">
    <text evidence="1">The sequence shown here is derived from an EMBL/GenBank/DDBJ whole genome shotgun (WGS) entry which is preliminary data.</text>
</comment>
<evidence type="ECO:0000313" key="1">
    <source>
        <dbReference type="EMBL" id="MBU9359545.1"/>
    </source>
</evidence>
<evidence type="ECO:0000313" key="2">
    <source>
        <dbReference type="Proteomes" id="UP001196915"/>
    </source>
</evidence>
<accession>A0AAP2HPN1</accession>